<dbReference type="AlphaFoldDB" id="L8E968"/>
<gene>
    <name evidence="1" type="primary">IGSF11</name>
</gene>
<sequence length="58" mass="6544">MPTTVDTGATIQKFIETQSQSATSVTWANLSLSTQAMPTYHPFMLMGPIWSRVNIRLW</sequence>
<name>L8E968_HUMAN</name>
<protein>
    <submittedName>
        <fullName evidence="1">Alternative protein IGSF11</fullName>
    </submittedName>
</protein>
<dbReference type="EMBL" id="HF584358">
    <property type="protein sequence ID" value="CCQ43855.1"/>
    <property type="molecule type" value="Genomic_DNA"/>
</dbReference>
<proteinExistence type="predicted"/>
<dbReference type="ChiTaRS" id="IGSF11">
    <property type="organism name" value="human"/>
</dbReference>
<reference evidence="1" key="1">
    <citation type="journal article" date="2013" name="PLoS ONE">
        <title>Direct detection of alternative open reading frames translation products in human significantly expands the proteome.</title>
        <authorList>
            <person name="Vanderperre B."/>
            <person name="Lucier J.-F."/>
            <person name="Motard J."/>
            <person name="Tremblay G."/>
            <person name="Vanderperre S."/>
            <person name="Wisztorski M."/>
            <person name="Salzet M."/>
            <person name="Boisvert F.-M."/>
            <person name="Roucou X."/>
        </authorList>
    </citation>
    <scope>NUCLEOTIDE SEQUENCE</scope>
</reference>
<organism evidence="1">
    <name type="scientific">Homo sapiens</name>
    <name type="common">Human</name>
    <dbReference type="NCBI Taxonomy" id="9606"/>
    <lineage>
        <taxon>Eukaryota</taxon>
        <taxon>Metazoa</taxon>
        <taxon>Chordata</taxon>
        <taxon>Craniata</taxon>
        <taxon>Vertebrata</taxon>
        <taxon>Euteleostomi</taxon>
        <taxon>Mammalia</taxon>
        <taxon>Eutheria</taxon>
        <taxon>Euarchontoglires</taxon>
        <taxon>Primates</taxon>
        <taxon>Haplorrhini</taxon>
        <taxon>Catarrhini</taxon>
        <taxon>Hominidae</taxon>
        <taxon>Homo</taxon>
    </lineage>
</organism>
<dbReference type="OrthoDB" id="9932831at2759"/>
<accession>L8E968</accession>
<evidence type="ECO:0000313" key="1">
    <source>
        <dbReference type="EMBL" id="CCQ43855.1"/>
    </source>
</evidence>